<feature type="region of interest" description="Disordered" evidence="1">
    <location>
        <begin position="411"/>
        <end position="467"/>
    </location>
</feature>
<dbReference type="Proteomes" id="UP001595956">
    <property type="component" value="Unassembled WGS sequence"/>
</dbReference>
<keyword evidence="2" id="KW-1133">Transmembrane helix</keyword>
<organism evidence="4 5">
    <name type="scientific">Nocardioides caricicola</name>
    <dbReference type="NCBI Taxonomy" id="634770"/>
    <lineage>
        <taxon>Bacteria</taxon>
        <taxon>Bacillati</taxon>
        <taxon>Actinomycetota</taxon>
        <taxon>Actinomycetes</taxon>
        <taxon>Propionibacteriales</taxon>
        <taxon>Nocardioidaceae</taxon>
        <taxon>Nocardioides</taxon>
    </lineage>
</organism>
<name>A0ABW0MTW7_9ACTN</name>
<dbReference type="RefSeq" id="WP_345181199.1">
    <property type="nucleotide sequence ID" value="NZ_BAABFQ010000008.1"/>
</dbReference>
<reference evidence="5" key="1">
    <citation type="journal article" date="2019" name="Int. J. Syst. Evol. Microbiol.">
        <title>The Global Catalogue of Microorganisms (GCM) 10K type strain sequencing project: providing services to taxonomists for standard genome sequencing and annotation.</title>
        <authorList>
            <consortium name="The Broad Institute Genomics Platform"/>
            <consortium name="The Broad Institute Genome Sequencing Center for Infectious Disease"/>
            <person name="Wu L."/>
            <person name="Ma J."/>
        </authorList>
    </citation>
    <scope>NUCLEOTIDE SEQUENCE [LARGE SCALE GENOMIC DNA]</scope>
    <source>
        <strain evidence="5">KACC 13778</strain>
    </source>
</reference>
<evidence type="ECO:0000313" key="5">
    <source>
        <dbReference type="Proteomes" id="UP001595956"/>
    </source>
</evidence>
<evidence type="ECO:0000256" key="2">
    <source>
        <dbReference type="SAM" id="Phobius"/>
    </source>
</evidence>
<feature type="signal peptide" evidence="3">
    <location>
        <begin position="1"/>
        <end position="22"/>
    </location>
</feature>
<keyword evidence="3" id="KW-0732">Signal</keyword>
<dbReference type="NCBIfam" id="NF040603">
    <property type="entry name" value="choice_anch_P"/>
    <property type="match status" value="1"/>
</dbReference>
<feature type="region of interest" description="Disordered" evidence="1">
    <location>
        <begin position="106"/>
        <end position="132"/>
    </location>
</feature>
<feature type="region of interest" description="Disordered" evidence="1">
    <location>
        <begin position="147"/>
        <end position="184"/>
    </location>
</feature>
<sequence>MKRLLVPLAATALVGAALPVSAGASEDPAFSGYRTVAVAAPVKIELYEPTIPIPADPQLEVELGYTTVEADSGSSAGRASWLWPGDPVGEGMKTFVEQLGLPKELGENGYPVQVNSSSPSGEEKQADEPFPGMVMRTSASETRTVAQAGFSPDGQVGDGTEKKGGDGGGETPGVPGLPGLPGADLLQQFGAAITGGLTTAAEEDPAPTPTPGLPPELAALVDLEGYTSSSQNVVSDGKVVTTARSALGDVSLLGGIVTLEGLVSTSSSSSDGAKASTSGRTVLGGMTVAGQEFSFGPDGVVAAGQGGEVPELPAQLTDALAQLGVEIGLTRPQRTVKGDKASNDVSGLVLDIDTSVLRKQLDALPIDDIIGALPSDPPELKSTLQALAGLAPRVVVTLGVASTQVDTVQGIEIPTEVPDNDPGTTEPGAAAGGSGGVASSGSAPTAAAPAAAAGGDAPATTGDLPPAELAGSGLPPLYSIPAALLIAGIALAAVGGTWLRKAGVLALGGTGSCSHGLDSGLPDLRKA</sequence>
<feature type="transmembrane region" description="Helical" evidence="2">
    <location>
        <begin position="478"/>
        <end position="499"/>
    </location>
</feature>
<protein>
    <submittedName>
        <fullName evidence="4">Choice-of-anchor P family protein</fullName>
    </submittedName>
</protein>
<keyword evidence="5" id="KW-1185">Reference proteome</keyword>
<keyword evidence="2" id="KW-0812">Transmembrane</keyword>
<feature type="chain" id="PRO_5046950281" evidence="3">
    <location>
        <begin position="23"/>
        <end position="527"/>
    </location>
</feature>
<keyword evidence="2" id="KW-0472">Membrane</keyword>
<evidence type="ECO:0000256" key="3">
    <source>
        <dbReference type="SAM" id="SignalP"/>
    </source>
</evidence>
<evidence type="ECO:0000256" key="1">
    <source>
        <dbReference type="SAM" id="MobiDB-lite"/>
    </source>
</evidence>
<comment type="caution">
    <text evidence="4">The sequence shown here is derived from an EMBL/GenBank/DDBJ whole genome shotgun (WGS) entry which is preliminary data.</text>
</comment>
<proteinExistence type="predicted"/>
<evidence type="ECO:0000313" key="4">
    <source>
        <dbReference type="EMBL" id="MFC5491774.1"/>
    </source>
</evidence>
<dbReference type="EMBL" id="JBHSMD010000001">
    <property type="protein sequence ID" value="MFC5491774.1"/>
    <property type="molecule type" value="Genomic_DNA"/>
</dbReference>
<accession>A0ABW0MTW7</accession>
<gene>
    <name evidence="4" type="ORF">ACFPKY_01605</name>
</gene>
<feature type="compositionally biased region" description="Low complexity" evidence="1">
    <location>
        <begin position="439"/>
        <end position="462"/>
    </location>
</feature>